<dbReference type="Pfam" id="PF04326">
    <property type="entry name" value="SLFN_AlbA_2"/>
    <property type="match status" value="1"/>
</dbReference>
<evidence type="ECO:0000313" key="3">
    <source>
        <dbReference type="EMBL" id="RXZ54968.1"/>
    </source>
</evidence>
<feature type="compositionally biased region" description="Basic residues" evidence="1">
    <location>
        <begin position="24"/>
        <end position="34"/>
    </location>
</feature>
<dbReference type="Proteomes" id="UP000293345">
    <property type="component" value="Unassembled WGS sequence"/>
</dbReference>
<name>A0A4Q2K393_9ACTN</name>
<dbReference type="Gene3D" id="3.30.565.60">
    <property type="match status" value="1"/>
</dbReference>
<accession>A0A4Q2K393</accession>
<evidence type="ECO:0000313" key="4">
    <source>
        <dbReference type="Proteomes" id="UP000293345"/>
    </source>
</evidence>
<organism evidence="3 4">
    <name type="scientific">Senegalimassilia faecalis</name>
    <dbReference type="NCBI Taxonomy" id="2509433"/>
    <lineage>
        <taxon>Bacteria</taxon>
        <taxon>Bacillati</taxon>
        <taxon>Actinomycetota</taxon>
        <taxon>Coriobacteriia</taxon>
        <taxon>Coriobacteriales</taxon>
        <taxon>Coriobacteriaceae</taxon>
        <taxon>Senegalimassilia</taxon>
    </lineage>
</organism>
<evidence type="ECO:0000256" key="1">
    <source>
        <dbReference type="SAM" id="MobiDB-lite"/>
    </source>
</evidence>
<protein>
    <recommendedName>
        <fullName evidence="2">Schlafen AlbA-2 domain-containing protein</fullName>
    </recommendedName>
</protein>
<dbReference type="InterPro" id="IPR038461">
    <property type="entry name" value="Schlafen_AlbA_2_dom_sf"/>
</dbReference>
<comment type="caution">
    <text evidence="3">The sequence shown here is derived from an EMBL/GenBank/DDBJ whole genome shotgun (WGS) entry which is preliminary data.</text>
</comment>
<keyword evidence="4" id="KW-1185">Reference proteome</keyword>
<sequence length="514" mass="55913">MREVEGGNRRRRNVEAPSPARYNSNHRTRNRKAARMNLGSESETVEFKKSTGEHKEALQAISAMLNKHGRGELYFGVKDDGNVIGQDVSDATLRQVTSWVSDKIEPAVFPTVERLDADDELRYIKVAFSGADAPYSADGRYFTRVGTSNKALSASELSAMVIKRERARSPWDSQPSGRPVSDADERAVRDFVERGGRAGRVGGGFAGVEDALAKLDLVAPDGSLRNAAVELFCEGSDTYPRMKLGLLGGNTKAKILDLRRECGTMLKLLDFAEYFVTSNIRREFVIGETGMYRKEIPEIPAEAIREAVANALCHRDYTTGTAVEVNVFMDTVQIVSPGLFPEGDSPERHLAGIASEFGLRNPAIARTLFRAGVIEQYGTGIPRIKEACKAAGVRFRFEQTVNSTVVVFGRPGSQVTVAGDDHNSEGKTACATNDGSWGTMLDSLGKSERKAMELAAANGSVSTSVLAEGAQITKRASSAALKRLAERGLLEWVGKSARDPKQFYRIPSDDHPAS</sequence>
<gene>
    <name evidence="3" type="ORF">ET524_11115</name>
</gene>
<reference evidence="3 4" key="1">
    <citation type="submission" date="2019-01" db="EMBL/GenBank/DDBJ databases">
        <title>Senegalimassilia sp. nov. KGMB04484 isolated human feces.</title>
        <authorList>
            <person name="Han K.-I."/>
            <person name="Kim J.-S."/>
            <person name="Lee K.C."/>
            <person name="Suh M.K."/>
            <person name="Eom M.K."/>
            <person name="Lee J.H."/>
            <person name="Park S.-H."/>
            <person name="Kang S.W."/>
            <person name="Park J.-E."/>
            <person name="Oh B.S."/>
            <person name="Yu S.Y."/>
            <person name="Choi S.-H."/>
            <person name="Lee D.H."/>
            <person name="Yoon H."/>
            <person name="Kim B.-Y."/>
            <person name="Lee J.H."/>
            <person name="Lee J.-S."/>
        </authorList>
    </citation>
    <scope>NUCLEOTIDE SEQUENCE [LARGE SCALE GENOMIC DNA]</scope>
    <source>
        <strain evidence="3 4">KGMB04484</strain>
    </source>
</reference>
<dbReference type="PANTHER" id="PTHR30595:SF6">
    <property type="entry name" value="SCHLAFEN ALBA-2 DOMAIN-CONTAINING PROTEIN"/>
    <property type="match status" value="1"/>
</dbReference>
<dbReference type="Gene3D" id="3.30.950.30">
    <property type="entry name" value="Schlafen, AAA domain"/>
    <property type="match status" value="1"/>
</dbReference>
<dbReference type="EMBL" id="SDPW01000001">
    <property type="protein sequence ID" value="RXZ54968.1"/>
    <property type="molecule type" value="Genomic_DNA"/>
</dbReference>
<proteinExistence type="predicted"/>
<dbReference type="InterPro" id="IPR038475">
    <property type="entry name" value="RecG_C_sf"/>
</dbReference>
<feature type="domain" description="Schlafen AlbA-2" evidence="2">
    <location>
        <begin position="41"/>
        <end position="152"/>
    </location>
</feature>
<dbReference type="PANTHER" id="PTHR30595">
    <property type="entry name" value="GLPR-RELATED TRANSCRIPTIONAL REPRESSOR"/>
    <property type="match status" value="1"/>
</dbReference>
<dbReference type="Pfam" id="PF13749">
    <property type="entry name" value="HATPase_c_4"/>
    <property type="match status" value="1"/>
</dbReference>
<feature type="region of interest" description="Disordered" evidence="1">
    <location>
        <begin position="1"/>
        <end position="50"/>
    </location>
</feature>
<dbReference type="InterPro" id="IPR007421">
    <property type="entry name" value="Schlafen_AlbA_2_dom"/>
</dbReference>
<dbReference type="AlphaFoldDB" id="A0A4Q2K393"/>
<evidence type="ECO:0000259" key="2">
    <source>
        <dbReference type="Pfam" id="PF04326"/>
    </source>
</evidence>